<sequence>MNMPQCIFNLRIKQTTHCGHINVPQIIEVIASSNLF</sequence>
<proteinExistence type="predicted"/>
<dbReference type="EMBL" id="DUZY01000008">
    <property type="protein sequence ID" value="DAD46831.1"/>
    <property type="molecule type" value="Genomic_DNA"/>
</dbReference>
<accession>A0A822ZTG3</accession>
<dbReference type="AlphaFoldDB" id="A0A822ZTG3"/>
<dbReference type="Proteomes" id="UP000607653">
    <property type="component" value="Unassembled WGS sequence"/>
</dbReference>
<organism evidence="1 2">
    <name type="scientific">Nelumbo nucifera</name>
    <name type="common">Sacred lotus</name>
    <dbReference type="NCBI Taxonomy" id="4432"/>
    <lineage>
        <taxon>Eukaryota</taxon>
        <taxon>Viridiplantae</taxon>
        <taxon>Streptophyta</taxon>
        <taxon>Embryophyta</taxon>
        <taxon>Tracheophyta</taxon>
        <taxon>Spermatophyta</taxon>
        <taxon>Magnoliopsida</taxon>
        <taxon>Proteales</taxon>
        <taxon>Nelumbonaceae</taxon>
        <taxon>Nelumbo</taxon>
    </lineage>
</organism>
<protein>
    <submittedName>
        <fullName evidence="1">Uncharacterized protein</fullName>
    </submittedName>
</protein>
<name>A0A822ZTG3_NELNU</name>
<evidence type="ECO:0000313" key="2">
    <source>
        <dbReference type="Proteomes" id="UP000607653"/>
    </source>
</evidence>
<comment type="caution">
    <text evidence="1">The sequence shown here is derived from an EMBL/GenBank/DDBJ whole genome shotgun (WGS) entry which is preliminary data.</text>
</comment>
<reference evidence="1 2" key="1">
    <citation type="journal article" date="2020" name="Mol. Biol. Evol.">
        <title>Distinct Expression and Methylation Patterns for Genes with Different Fates following a Single Whole-Genome Duplication in Flowering Plants.</title>
        <authorList>
            <person name="Shi T."/>
            <person name="Rahmani R.S."/>
            <person name="Gugger P.F."/>
            <person name="Wang M."/>
            <person name="Li H."/>
            <person name="Zhang Y."/>
            <person name="Li Z."/>
            <person name="Wang Q."/>
            <person name="Van de Peer Y."/>
            <person name="Marchal K."/>
            <person name="Chen J."/>
        </authorList>
    </citation>
    <scope>NUCLEOTIDE SEQUENCE [LARGE SCALE GENOMIC DNA]</scope>
    <source>
        <tissue evidence="1">Leaf</tissue>
    </source>
</reference>
<gene>
    <name evidence="1" type="ORF">HUJ06_016768</name>
</gene>
<evidence type="ECO:0000313" key="1">
    <source>
        <dbReference type="EMBL" id="DAD46831.1"/>
    </source>
</evidence>
<keyword evidence="2" id="KW-1185">Reference proteome</keyword>